<name>G3IAD0_CRIGR</name>
<protein>
    <submittedName>
        <fullName evidence="2">Uncharacterized protein</fullName>
    </submittedName>
</protein>
<dbReference type="AlphaFoldDB" id="G3IAD0"/>
<sequence>MIRLAQAVLWKSLLLLLSFCVQGSSMPPTSAVTFQRTSSCYIFISSSCPVLC</sequence>
<feature type="chain" id="PRO_5003445202" evidence="1">
    <location>
        <begin position="26"/>
        <end position="52"/>
    </location>
</feature>
<dbReference type="InParanoid" id="G3IAD0"/>
<dbReference type="EMBL" id="JH001693">
    <property type="protein sequence ID" value="EGV91810.1"/>
    <property type="molecule type" value="Genomic_DNA"/>
</dbReference>
<organism evidence="2 3">
    <name type="scientific">Cricetulus griseus</name>
    <name type="common">Chinese hamster</name>
    <name type="synonym">Cricetulus barabensis griseus</name>
    <dbReference type="NCBI Taxonomy" id="10029"/>
    <lineage>
        <taxon>Eukaryota</taxon>
        <taxon>Metazoa</taxon>
        <taxon>Chordata</taxon>
        <taxon>Craniata</taxon>
        <taxon>Vertebrata</taxon>
        <taxon>Euteleostomi</taxon>
        <taxon>Mammalia</taxon>
        <taxon>Eutheria</taxon>
        <taxon>Euarchontoglires</taxon>
        <taxon>Glires</taxon>
        <taxon>Rodentia</taxon>
        <taxon>Myomorpha</taxon>
        <taxon>Muroidea</taxon>
        <taxon>Cricetidae</taxon>
        <taxon>Cricetinae</taxon>
        <taxon>Cricetulus</taxon>
    </lineage>
</organism>
<gene>
    <name evidence="2" type="ORF">I79_020550</name>
</gene>
<feature type="signal peptide" evidence="1">
    <location>
        <begin position="1"/>
        <end position="25"/>
    </location>
</feature>
<reference evidence="3" key="1">
    <citation type="journal article" date="2011" name="Nat. Biotechnol.">
        <title>The genomic sequence of the Chinese hamster ovary (CHO)-K1 cell line.</title>
        <authorList>
            <person name="Xu X."/>
            <person name="Nagarajan H."/>
            <person name="Lewis N.E."/>
            <person name="Pan S."/>
            <person name="Cai Z."/>
            <person name="Liu X."/>
            <person name="Chen W."/>
            <person name="Xie M."/>
            <person name="Wang W."/>
            <person name="Hammond S."/>
            <person name="Andersen M.R."/>
            <person name="Neff N."/>
            <person name="Passarelli B."/>
            <person name="Koh W."/>
            <person name="Fan H.C."/>
            <person name="Wang J."/>
            <person name="Gui Y."/>
            <person name="Lee K.H."/>
            <person name="Betenbaugh M.J."/>
            <person name="Quake S.R."/>
            <person name="Famili I."/>
            <person name="Palsson B.O."/>
            <person name="Wang J."/>
        </authorList>
    </citation>
    <scope>NUCLEOTIDE SEQUENCE [LARGE SCALE GENOMIC DNA]</scope>
    <source>
        <strain evidence="3">CHO K1 cell line</strain>
    </source>
</reference>
<evidence type="ECO:0000313" key="2">
    <source>
        <dbReference type="EMBL" id="EGV91810.1"/>
    </source>
</evidence>
<proteinExistence type="predicted"/>
<keyword evidence="1" id="KW-0732">Signal</keyword>
<evidence type="ECO:0000313" key="3">
    <source>
        <dbReference type="Proteomes" id="UP000001075"/>
    </source>
</evidence>
<evidence type="ECO:0000256" key="1">
    <source>
        <dbReference type="SAM" id="SignalP"/>
    </source>
</evidence>
<accession>G3IAD0</accession>
<dbReference type="Proteomes" id="UP000001075">
    <property type="component" value="Unassembled WGS sequence"/>
</dbReference>